<keyword evidence="1" id="KW-0812">Transmembrane</keyword>
<feature type="transmembrane region" description="Helical" evidence="1">
    <location>
        <begin position="7"/>
        <end position="28"/>
    </location>
</feature>
<dbReference type="Pfam" id="PF19511">
    <property type="entry name" value="TrbL_5"/>
    <property type="match status" value="1"/>
</dbReference>
<dbReference type="EMBL" id="JACRTE010000011">
    <property type="protein sequence ID" value="MBC8596979.1"/>
    <property type="molecule type" value="Genomic_DNA"/>
</dbReference>
<evidence type="ECO:0000313" key="3">
    <source>
        <dbReference type="Proteomes" id="UP000647416"/>
    </source>
</evidence>
<comment type="caution">
    <text evidence="2">The sequence shown here is derived from an EMBL/GenBank/DDBJ whole genome shotgun (WGS) entry which is preliminary data.</text>
</comment>
<gene>
    <name evidence="2" type="ORF">H8706_08870</name>
</gene>
<dbReference type="RefSeq" id="WP_262432352.1">
    <property type="nucleotide sequence ID" value="NZ_JACRTE010000011.1"/>
</dbReference>
<keyword evidence="1" id="KW-1133">Transmembrane helix</keyword>
<protein>
    <submittedName>
        <fullName evidence="2">Uncharacterized protein</fullName>
    </submittedName>
</protein>
<dbReference type="AlphaFoldDB" id="A0A926FEU1"/>
<dbReference type="Proteomes" id="UP000647416">
    <property type="component" value="Unassembled WGS sequence"/>
</dbReference>
<feature type="transmembrane region" description="Helical" evidence="1">
    <location>
        <begin position="168"/>
        <end position="187"/>
    </location>
</feature>
<evidence type="ECO:0000313" key="2">
    <source>
        <dbReference type="EMBL" id="MBC8596979.1"/>
    </source>
</evidence>
<keyword evidence="3" id="KW-1185">Reference proteome</keyword>
<dbReference type="InterPro" id="IPR046108">
    <property type="entry name" value="TrbL_5"/>
</dbReference>
<evidence type="ECO:0000256" key="1">
    <source>
        <dbReference type="SAM" id="Phobius"/>
    </source>
</evidence>
<feature type="transmembrane region" description="Helical" evidence="1">
    <location>
        <begin position="199"/>
        <end position="221"/>
    </location>
</feature>
<feature type="transmembrane region" description="Helical" evidence="1">
    <location>
        <begin position="79"/>
        <end position="98"/>
    </location>
</feature>
<feature type="transmembrane region" description="Helical" evidence="1">
    <location>
        <begin position="48"/>
        <end position="67"/>
    </location>
</feature>
<accession>A0A926FEU1</accession>
<organism evidence="2 3">
    <name type="scientific">Qingrenia yutianensis</name>
    <dbReference type="NCBI Taxonomy" id="2763676"/>
    <lineage>
        <taxon>Bacteria</taxon>
        <taxon>Bacillati</taxon>
        <taxon>Bacillota</taxon>
        <taxon>Clostridia</taxon>
        <taxon>Eubacteriales</taxon>
        <taxon>Oscillospiraceae</taxon>
        <taxon>Qingrenia</taxon>
    </lineage>
</organism>
<name>A0A926FEU1_9FIRM</name>
<sequence>MFVFDWFLDWIYGKVMGFIQTFFTYISGMGAEIFELPWIQAVIEFFRLFGWSMYVVALVVAVFDTAIAWQNGQGNIKDAALGAIKGFMAVNLFTVVPIELYKLSIEVQNSLGQAMSGLYSGSLSDLSELSSAQLLPFQSEINPFNLFTIIALGYAVTKVFFANIKRGGIIMTNIAVGSLYIFGLTRGHYDGFVDWCKQVIAICVTAFLQNSLLFAGLLTFGDHMLLGLGIMLAANEVPRIADRFGLDTSSKVNIMSTYYATQAAVRTTQAVMKAVSK</sequence>
<proteinExistence type="predicted"/>
<reference evidence="2" key="1">
    <citation type="submission" date="2020-08" db="EMBL/GenBank/DDBJ databases">
        <title>Genome public.</title>
        <authorList>
            <person name="Liu C."/>
            <person name="Sun Q."/>
        </authorList>
    </citation>
    <scope>NUCLEOTIDE SEQUENCE</scope>
    <source>
        <strain evidence="2">NSJ-50</strain>
    </source>
</reference>
<keyword evidence="1" id="KW-0472">Membrane</keyword>